<dbReference type="PROSITE" id="PS51340">
    <property type="entry name" value="MOSC"/>
    <property type="match status" value="1"/>
</dbReference>
<dbReference type="SUPFAM" id="SSF50800">
    <property type="entry name" value="PK beta-barrel domain-like"/>
    <property type="match status" value="1"/>
</dbReference>
<feature type="domain" description="MOSC" evidence="1">
    <location>
        <begin position="21"/>
        <end position="145"/>
    </location>
</feature>
<evidence type="ECO:0000313" key="2">
    <source>
        <dbReference type="EMBL" id="HER44247.1"/>
    </source>
</evidence>
<dbReference type="PANTHER" id="PTHR36930:SF1">
    <property type="entry name" value="MOSC DOMAIN-CONTAINING PROTEIN"/>
    <property type="match status" value="1"/>
</dbReference>
<dbReference type="Gene3D" id="2.40.33.20">
    <property type="entry name" value="PK beta-barrel domain-like"/>
    <property type="match status" value="1"/>
</dbReference>
<dbReference type="InterPro" id="IPR005302">
    <property type="entry name" value="MoCF_Sase_C"/>
</dbReference>
<dbReference type="GO" id="GO:0030170">
    <property type="term" value="F:pyridoxal phosphate binding"/>
    <property type="evidence" value="ECO:0007669"/>
    <property type="project" value="InterPro"/>
</dbReference>
<proteinExistence type="predicted"/>
<sequence>MVKEFAVVSVNISAGKGEMKKPAGRATLRAGHGMEGDAHAGDWHRQVSLLAMEDIEYMRGRGADVSPGDFAENITTRGIDLPSLPIGTRLRIGGVELEVTQIGKECHRGCAILEQTGECVMPKRGIFARVLKGGEITHEDTGSYDI</sequence>
<dbReference type="PANTHER" id="PTHR36930">
    <property type="entry name" value="METAL-SULFUR CLUSTER BIOSYNTHESIS PROTEINS YUAD-RELATED"/>
    <property type="match status" value="1"/>
</dbReference>
<accession>A0A7V2AVX8</accession>
<reference evidence="2" key="1">
    <citation type="journal article" date="2020" name="mSystems">
        <title>Genome- and Community-Level Interaction Insights into Carbon Utilization and Element Cycling Functions of Hydrothermarchaeota in Hydrothermal Sediment.</title>
        <authorList>
            <person name="Zhou Z."/>
            <person name="Liu Y."/>
            <person name="Xu W."/>
            <person name="Pan J."/>
            <person name="Luo Z.H."/>
            <person name="Li M."/>
        </authorList>
    </citation>
    <scope>NUCLEOTIDE SEQUENCE [LARGE SCALE GENOMIC DNA]</scope>
    <source>
        <strain evidence="2">SpSt-1233</strain>
    </source>
</reference>
<dbReference type="EMBL" id="DSEC01000522">
    <property type="protein sequence ID" value="HER44247.1"/>
    <property type="molecule type" value="Genomic_DNA"/>
</dbReference>
<organism evidence="2">
    <name type="scientific">Eiseniibacteriota bacterium</name>
    <dbReference type="NCBI Taxonomy" id="2212470"/>
    <lineage>
        <taxon>Bacteria</taxon>
        <taxon>Candidatus Eiseniibacteriota</taxon>
    </lineage>
</organism>
<dbReference type="GO" id="GO:0030151">
    <property type="term" value="F:molybdenum ion binding"/>
    <property type="evidence" value="ECO:0007669"/>
    <property type="project" value="InterPro"/>
</dbReference>
<evidence type="ECO:0000259" key="1">
    <source>
        <dbReference type="PROSITE" id="PS51340"/>
    </source>
</evidence>
<gene>
    <name evidence="2" type="ORF">ENO08_07300</name>
</gene>
<dbReference type="AlphaFoldDB" id="A0A7V2AVX8"/>
<comment type="caution">
    <text evidence="2">The sequence shown here is derived from an EMBL/GenBank/DDBJ whole genome shotgun (WGS) entry which is preliminary data.</text>
</comment>
<dbReference type="GO" id="GO:0003824">
    <property type="term" value="F:catalytic activity"/>
    <property type="evidence" value="ECO:0007669"/>
    <property type="project" value="InterPro"/>
</dbReference>
<dbReference type="InterPro" id="IPR052716">
    <property type="entry name" value="MOSC_domain"/>
</dbReference>
<dbReference type="InterPro" id="IPR011037">
    <property type="entry name" value="Pyrv_Knase-like_insert_dom_sf"/>
</dbReference>
<protein>
    <submittedName>
        <fullName evidence="2">MOSC domain-containing protein</fullName>
    </submittedName>
</protein>
<dbReference type="Proteomes" id="UP000886069">
    <property type="component" value="Unassembled WGS sequence"/>
</dbReference>
<dbReference type="Pfam" id="PF03473">
    <property type="entry name" value="MOSC"/>
    <property type="match status" value="1"/>
</dbReference>
<name>A0A7V2AVX8_UNCEI</name>